<comment type="similarity">
    <text evidence="1 3">Belongs to the short-chain dehydrogenases/reductases (SDR) family.</text>
</comment>
<dbReference type="PROSITE" id="PS00061">
    <property type="entry name" value="ADH_SHORT"/>
    <property type="match status" value="1"/>
</dbReference>
<sequence length="189" mass="20355">MVIHPNHAQHQEAHHPAQHLGQEVWNVLRATLPHLRRAGSGHILNFSSIAGQRASAGLGGYSASKFALEGLSEALAAEVAPLGIRVTLVEPGGFRTDWAGRSMAWAAHDIPDYAATSGRLRQGLQEFHGRQAGDPARAAQALLQLVEMPEPPLRLPLGADALQGIRAKLRNVENDIARHESLTLSTSFQ</sequence>
<reference evidence="4 5" key="1">
    <citation type="submission" date="2017-06" db="EMBL/GenBank/DDBJ databases">
        <title>Hymenobacter amundsenii sp. nov. isolated from regoliths in Antarctica.</title>
        <authorList>
            <person name="Sedlacek I."/>
            <person name="Kralova S."/>
            <person name="Pantucek R."/>
            <person name="Svec P."/>
            <person name="Holochova P."/>
            <person name="Stankova E."/>
            <person name="Vrbovska V."/>
            <person name="Busse H.-J."/>
        </authorList>
    </citation>
    <scope>NUCLEOTIDE SEQUENCE [LARGE SCALE GENOMIC DNA]</scope>
    <source>
        <strain evidence="4 5">CCM 8682</strain>
    </source>
</reference>
<evidence type="ECO:0000256" key="1">
    <source>
        <dbReference type="ARBA" id="ARBA00006484"/>
    </source>
</evidence>
<evidence type="ECO:0000256" key="2">
    <source>
        <dbReference type="ARBA" id="ARBA00023002"/>
    </source>
</evidence>
<name>A0A246FG53_9BACT</name>
<dbReference type="AlphaFoldDB" id="A0A246FG53"/>
<dbReference type="PANTHER" id="PTHR43976">
    <property type="entry name" value="SHORT CHAIN DEHYDROGENASE"/>
    <property type="match status" value="1"/>
</dbReference>
<dbReference type="GO" id="GO:0016491">
    <property type="term" value="F:oxidoreductase activity"/>
    <property type="evidence" value="ECO:0007669"/>
    <property type="project" value="UniProtKB-KW"/>
</dbReference>
<dbReference type="OrthoDB" id="9786056at2"/>
<dbReference type="InterPro" id="IPR036291">
    <property type="entry name" value="NAD(P)-bd_dom_sf"/>
</dbReference>
<dbReference type="PRINTS" id="PR00081">
    <property type="entry name" value="GDHRDH"/>
</dbReference>
<dbReference type="SUPFAM" id="SSF51735">
    <property type="entry name" value="NAD(P)-binding Rossmann-fold domains"/>
    <property type="match status" value="1"/>
</dbReference>
<evidence type="ECO:0000313" key="4">
    <source>
        <dbReference type="EMBL" id="OWP61501.1"/>
    </source>
</evidence>
<gene>
    <name evidence="4" type="ORF">CDA63_19110</name>
</gene>
<dbReference type="EMBL" id="NIRR01000060">
    <property type="protein sequence ID" value="OWP61501.1"/>
    <property type="molecule type" value="Genomic_DNA"/>
</dbReference>
<dbReference type="InterPro" id="IPR020904">
    <property type="entry name" value="Sc_DH/Rdtase_CS"/>
</dbReference>
<dbReference type="PRINTS" id="PR00080">
    <property type="entry name" value="SDRFAMILY"/>
</dbReference>
<evidence type="ECO:0000313" key="5">
    <source>
        <dbReference type="Proteomes" id="UP000197277"/>
    </source>
</evidence>
<comment type="caution">
    <text evidence="4">The sequence shown here is derived from an EMBL/GenBank/DDBJ whole genome shotgun (WGS) entry which is preliminary data.</text>
</comment>
<accession>A0A246FG53</accession>
<evidence type="ECO:0000256" key="3">
    <source>
        <dbReference type="RuleBase" id="RU000363"/>
    </source>
</evidence>
<dbReference type="InterPro" id="IPR051911">
    <property type="entry name" value="SDR_oxidoreductase"/>
</dbReference>
<dbReference type="Gene3D" id="3.40.50.720">
    <property type="entry name" value="NAD(P)-binding Rossmann-like Domain"/>
    <property type="match status" value="1"/>
</dbReference>
<evidence type="ECO:0008006" key="6">
    <source>
        <dbReference type="Google" id="ProtNLM"/>
    </source>
</evidence>
<protein>
    <recommendedName>
        <fullName evidence="6">Short-chain dehydrogenase/reductase</fullName>
    </recommendedName>
</protein>
<dbReference type="PANTHER" id="PTHR43976:SF16">
    <property type="entry name" value="SHORT-CHAIN DEHYDROGENASE_REDUCTASE FAMILY PROTEIN"/>
    <property type="match status" value="1"/>
</dbReference>
<proteinExistence type="inferred from homology"/>
<keyword evidence="2" id="KW-0560">Oxidoreductase</keyword>
<dbReference type="InterPro" id="IPR002347">
    <property type="entry name" value="SDR_fam"/>
</dbReference>
<organism evidence="4 5">
    <name type="scientific">Hymenobacter amundsenii</name>
    <dbReference type="NCBI Taxonomy" id="2006685"/>
    <lineage>
        <taxon>Bacteria</taxon>
        <taxon>Pseudomonadati</taxon>
        <taxon>Bacteroidota</taxon>
        <taxon>Cytophagia</taxon>
        <taxon>Cytophagales</taxon>
        <taxon>Hymenobacteraceae</taxon>
        <taxon>Hymenobacter</taxon>
    </lineage>
</organism>
<dbReference type="Pfam" id="PF00106">
    <property type="entry name" value="adh_short"/>
    <property type="match status" value="1"/>
</dbReference>
<keyword evidence="5" id="KW-1185">Reference proteome</keyword>
<dbReference type="Proteomes" id="UP000197277">
    <property type="component" value="Unassembled WGS sequence"/>
</dbReference>